<sequence length="57" mass="6737">MDRVKAFEWYKKAAESGDIYGQYVVGKNFYEEYGTKKDIINSIYWLKKAKENEALCC</sequence>
<organism evidence="1 2">
    <name type="scientific">Diversispora eburnea</name>
    <dbReference type="NCBI Taxonomy" id="1213867"/>
    <lineage>
        <taxon>Eukaryota</taxon>
        <taxon>Fungi</taxon>
        <taxon>Fungi incertae sedis</taxon>
        <taxon>Mucoromycota</taxon>
        <taxon>Glomeromycotina</taxon>
        <taxon>Glomeromycetes</taxon>
        <taxon>Diversisporales</taxon>
        <taxon>Diversisporaceae</taxon>
        <taxon>Diversispora</taxon>
    </lineage>
</organism>
<dbReference type="Pfam" id="PF08238">
    <property type="entry name" value="Sel1"/>
    <property type="match status" value="2"/>
</dbReference>
<dbReference type="SUPFAM" id="SSF81901">
    <property type="entry name" value="HCP-like"/>
    <property type="match status" value="1"/>
</dbReference>
<dbReference type="AlphaFoldDB" id="A0A9N9AVH6"/>
<accession>A0A9N9AVH6</accession>
<dbReference type="InterPro" id="IPR011990">
    <property type="entry name" value="TPR-like_helical_dom_sf"/>
</dbReference>
<dbReference type="Proteomes" id="UP000789706">
    <property type="component" value="Unassembled WGS sequence"/>
</dbReference>
<dbReference type="Gene3D" id="1.25.40.10">
    <property type="entry name" value="Tetratricopeptide repeat domain"/>
    <property type="match status" value="1"/>
</dbReference>
<keyword evidence="2" id="KW-1185">Reference proteome</keyword>
<comment type="caution">
    <text evidence="1">The sequence shown here is derived from an EMBL/GenBank/DDBJ whole genome shotgun (WGS) entry which is preliminary data.</text>
</comment>
<proteinExistence type="predicted"/>
<dbReference type="EMBL" id="CAJVPK010000754">
    <property type="protein sequence ID" value="CAG8546332.1"/>
    <property type="molecule type" value="Genomic_DNA"/>
</dbReference>
<protein>
    <submittedName>
        <fullName evidence="1">4479_t:CDS:1</fullName>
    </submittedName>
</protein>
<evidence type="ECO:0000313" key="2">
    <source>
        <dbReference type="Proteomes" id="UP000789706"/>
    </source>
</evidence>
<dbReference type="InterPro" id="IPR006597">
    <property type="entry name" value="Sel1-like"/>
</dbReference>
<evidence type="ECO:0000313" key="1">
    <source>
        <dbReference type="EMBL" id="CAG8546332.1"/>
    </source>
</evidence>
<gene>
    <name evidence="1" type="ORF">DEBURN_LOCUS6873</name>
</gene>
<reference evidence="1" key="1">
    <citation type="submission" date="2021-06" db="EMBL/GenBank/DDBJ databases">
        <authorList>
            <person name="Kallberg Y."/>
            <person name="Tangrot J."/>
            <person name="Rosling A."/>
        </authorList>
    </citation>
    <scope>NUCLEOTIDE SEQUENCE</scope>
    <source>
        <strain evidence="1">AZ414A</strain>
    </source>
</reference>
<name>A0A9N9AVH6_9GLOM</name>
<dbReference type="OrthoDB" id="2384430at2759"/>